<dbReference type="SUPFAM" id="SSF109604">
    <property type="entry name" value="HD-domain/PDEase-like"/>
    <property type="match status" value="1"/>
</dbReference>
<dbReference type="RefSeq" id="WP_062089770.1">
    <property type="nucleotide sequence ID" value="NZ_FCOK02000042.1"/>
</dbReference>
<protein>
    <recommendedName>
        <fullName evidence="1">HD domain-containing protein</fullName>
    </recommendedName>
</protein>
<dbReference type="EMBL" id="FCOK02000042">
    <property type="protein sequence ID" value="SAL52375.1"/>
    <property type="molecule type" value="Genomic_DNA"/>
</dbReference>
<gene>
    <name evidence="2" type="ORF">AWB69_05419</name>
</gene>
<dbReference type="AlphaFoldDB" id="A0A158I724"/>
<sequence>MERVNFTQMKDGTAEEYFLLRDLEGPFLERTADRLLDELCRQQDDTLEGYRITRLEHALQCATRALRDGSDDDWIVAALFHDIADGLSPQNHDRAAAEILRPFVREDVCWVVEHHGLFQTFYYGHHYGWDRHARDAYKDHPNYEKAVDFCEQWDQASFDDSYSWEPIDTFIPIVKRVFRRKAHVMQDGDPRASLHR</sequence>
<dbReference type="Pfam" id="PF01966">
    <property type="entry name" value="HD"/>
    <property type="match status" value="1"/>
</dbReference>
<feature type="domain" description="HD" evidence="1">
    <location>
        <begin position="54"/>
        <end position="116"/>
    </location>
</feature>
<dbReference type="Proteomes" id="UP000054683">
    <property type="component" value="Unassembled WGS sequence"/>
</dbReference>
<dbReference type="Gene3D" id="1.10.3210.10">
    <property type="entry name" value="Hypothetical protein af1432"/>
    <property type="match status" value="1"/>
</dbReference>
<name>A0A158I724_9BURK</name>
<dbReference type="PANTHER" id="PTHR40202:SF1">
    <property type="entry name" value="HD DOMAIN-CONTAINING PROTEIN"/>
    <property type="match status" value="1"/>
</dbReference>
<proteinExistence type="predicted"/>
<dbReference type="CDD" id="cd00077">
    <property type="entry name" value="HDc"/>
    <property type="match status" value="1"/>
</dbReference>
<evidence type="ECO:0000259" key="1">
    <source>
        <dbReference type="Pfam" id="PF01966"/>
    </source>
</evidence>
<reference evidence="2 3" key="1">
    <citation type="submission" date="2016-01" db="EMBL/GenBank/DDBJ databases">
        <authorList>
            <person name="Oliw E.H."/>
        </authorList>
    </citation>
    <scope>NUCLEOTIDE SEQUENCE [LARGE SCALE GENOMIC DNA]</scope>
    <source>
        <strain evidence="2">LMG 27134</strain>
    </source>
</reference>
<evidence type="ECO:0000313" key="3">
    <source>
        <dbReference type="Proteomes" id="UP000054683"/>
    </source>
</evidence>
<organism evidence="2 3">
    <name type="scientific">Caballeronia udeis</name>
    <dbReference type="NCBI Taxonomy" id="1232866"/>
    <lineage>
        <taxon>Bacteria</taxon>
        <taxon>Pseudomonadati</taxon>
        <taxon>Pseudomonadota</taxon>
        <taxon>Betaproteobacteria</taxon>
        <taxon>Burkholderiales</taxon>
        <taxon>Burkholderiaceae</taxon>
        <taxon>Caballeronia</taxon>
    </lineage>
</organism>
<dbReference type="PANTHER" id="PTHR40202">
    <property type="match status" value="1"/>
</dbReference>
<accession>A0A158I724</accession>
<dbReference type="InterPro" id="IPR006674">
    <property type="entry name" value="HD_domain"/>
</dbReference>
<evidence type="ECO:0000313" key="2">
    <source>
        <dbReference type="EMBL" id="SAL52375.1"/>
    </source>
</evidence>
<dbReference type="InterPro" id="IPR003607">
    <property type="entry name" value="HD/PDEase_dom"/>
</dbReference>
<dbReference type="InterPro" id="IPR052567">
    <property type="entry name" value="OP_Dioxygenase"/>
</dbReference>